<dbReference type="EMBL" id="BSDZ01000014">
    <property type="protein sequence ID" value="GLI62949.1"/>
    <property type="molecule type" value="Genomic_DNA"/>
</dbReference>
<dbReference type="Gene3D" id="3.30.1330.40">
    <property type="entry name" value="RutC-like"/>
    <property type="match status" value="1"/>
</dbReference>
<dbReference type="InterPro" id="IPR035709">
    <property type="entry name" value="YoaB-like"/>
</dbReference>
<organism evidence="1 2">
    <name type="scientific">Volvox africanus</name>
    <dbReference type="NCBI Taxonomy" id="51714"/>
    <lineage>
        <taxon>Eukaryota</taxon>
        <taxon>Viridiplantae</taxon>
        <taxon>Chlorophyta</taxon>
        <taxon>core chlorophytes</taxon>
        <taxon>Chlorophyceae</taxon>
        <taxon>CS clade</taxon>
        <taxon>Chlamydomonadales</taxon>
        <taxon>Volvocaceae</taxon>
        <taxon>Volvox</taxon>
    </lineage>
</organism>
<evidence type="ECO:0000313" key="1">
    <source>
        <dbReference type="EMBL" id="GLI62949.1"/>
    </source>
</evidence>
<proteinExistence type="predicted"/>
<dbReference type="InterPro" id="IPR006175">
    <property type="entry name" value="YjgF/YER057c/UK114"/>
</dbReference>
<comment type="caution">
    <text evidence="1">The sequence shown here is derived from an EMBL/GenBank/DDBJ whole genome shotgun (WGS) entry which is preliminary data.</text>
</comment>
<keyword evidence="2" id="KW-1185">Reference proteome</keyword>
<dbReference type="PANTHER" id="PTHR47328:SF1">
    <property type="entry name" value="RUTC FAMILY PROTEIN YOAB"/>
    <property type="match status" value="1"/>
</dbReference>
<accession>A0ABQ5RZW0</accession>
<evidence type="ECO:0000313" key="2">
    <source>
        <dbReference type="Proteomes" id="UP001165090"/>
    </source>
</evidence>
<protein>
    <submittedName>
        <fullName evidence="1">Uncharacterized protein</fullName>
    </submittedName>
</protein>
<dbReference type="Pfam" id="PF01042">
    <property type="entry name" value="Ribonuc_L-PSP"/>
    <property type="match status" value="1"/>
</dbReference>
<dbReference type="SUPFAM" id="SSF55298">
    <property type="entry name" value="YjgF-like"/>
    <property type="match status" value="1"/>
</dbReference>
<reference evidence="1 2" key="1">
    <citation type="journal article" date="2023" name="IScience">
        <title>Expanded male sex-determining region conserved during the evolution of homothallism in the green alga Volvox.</title>
        <authorList>
            <person name="Yamamoto K."/>
            <person name="Matsuzaki R."/>
            <person name="Mahakham W."/>
            <person name="Heman W."/>
            <person name="Sekimoto H."/>
            <person name="Kawachi M."/>
            <person name="Minakuchi Y."/>
            <person name="Toyoda A."/>
            <person name="Nozaki H."/>
        </authorList>
    </citation>
    <scope>NUCLEOTIDE SEQUENCE [LARGE SCALE GENOMIC DNA]</scope>
    <source>
        <strain evidence="1 2">NIES-4468</strain>
    </source>
</reference>
<dbReference type="PANTHER" id="PTHR47328">
    <property type="match status" value="1"/>
</dbReference>
<dbReference type="CDD" id="cd06150">
    <property type="entry name" value="YjgF_YER057c_UK114_like_2"/>
    <property type="match status" value="1"/>
</dbReference>
<name>A0ABQ5RZW0_9CHLO</name>
<sequence>MLVDCHHSRVLTRRTQAYPARRRIISRTMANIQRFDTGPRLSEMVIHNGTVYLAGQVPEDTGVDAKEQTASVLKQVDELLARAGTDKTKVLSAQVFLRDLADFPLMNEAWDAWVPEGHAPTRATVEAKLADPGWKVSGKSHGRWRSWSLLRFEGLRGRSREGSRSAQDLEI</sequence>
<gene>
    <name evidence="1" type="ORF">VaNZ11_005803</name>
</gene>
<dbReference type="Proteomes" id="UP001165090">
    <property type="component" value="Unassembled WGS sequence"/>
</dbReference>
<dbReference type="InterPro" id="IPR035959">
    <property type="entry name" value="RutC-like_sf"/>
</dbReference>